<evidence type="ECO:0000256" key="14">
    <source>
        <dbReference type="ARBA" id="ARBA00036957"/>
    </source>
</evidence>
<dbReference type="GO" id="GO:0015485">
    <property type="term" value="F:cholesterol binding"/>
    <property type="evidence" value="ECO:0007669"/>
    <property type="project" value="TreeGrafter"/>
</dbReference>
<evidence type="ECO:0000256" key="7">
    <source>
        <dbReference type="ARBA" id="ARBA00022989"/>
    </source>
</evidence>
<evidence type="ECO:0000256" key="15">
    <source>
        <dbReference type="ARBA" id="ARBA00037015"/>
    </source>
</evidence>
<evidence type="ECO:0000256" key="20">
    <source>
        <dbReference type="SAM" id="Phobius"/>
    </source>
</evidence>
<dbReference type="GO" id="GO:0005789">
    <property type="term" value="C:endoplasmic reticulum membrane"/>
    <property type="evidence" value="ECO:0007669"/>
    <property type="project" value="UniProtKB-SubCell"/>
</dbReference>
<keyword evidence="6 17" id="KW-0256">Endoplasmic reticulum</keyword>
<keyword evidence="4 17" id="KW-0808">Transferase</keyword>
<evidence type="ECO:0000313" key="21">
    <source>
        <dbReference type="EMBL" id="CAI5776439.1"/>
    </source>
</evidence>
<feature type="transmembrane region" description="Helical" evidence="20">
    <location>
        <begin position="443"/>
        <end position="463"/>
    </location>
</feature>
<dbReference type="EMBL" id="OX395131">
    <property type="protein sequence ID" value="CAI5776439.1"/>
    <property type="molecule type" value="Genomic_DNA"/>
</dbReference>
<keyword evidence="10 17" id="KW-0012">Acyltransferase</keyword>
<feature type="transmembrane region" description="Helical" evidence="20">
    <location>
        <begin position="187"/>
        <end position="208"/>
    </location>
</feature>
<keyword evidence="22" id="KW-1185">Reference proteome</keyword>
<evidence type="ECO:0000256" key="12">
    <source>
        <dbReference type="ARBA" id="ARBA00036418"/>
    </source>
</evidence>
<feature type="transmembrane region" description="Helical" evidence="20">
    <location>
        <begin position="140"/>
        <end position="158"/>
    </location>
</feature>
<protein>
    <recommendedName>
        <fullName evidence="17">O-acyltransferase</fullName>
    </recommendedName>
</protein>
<dbReference type="PANTHER" id="PTHR10408:SF6">
    <property type="entry name" value="STEROL O-ACYLTRANSFERASE 1"/>
    <property type="match status" value="1"/>
</dbReference>
<sequence>MAGEENISVRNRRSTYETAEEKEDVSKRHEADWSFPQSSNGHVDVDHSVTRKMQLLVEAEQMKPAFMQRIDNHFTEFVNGLIAKSVQLETSPPAFPAACSEKDGGFKSKELRAPPEHGKVFVARKSVLDELFEVKDIRSIHHVFIAFFIIIILSTLIVDSIDEGRLVVKFDLLVYTFGKSSVVASTWLYMFLSTLTVPYGLFLLWAQGYHGSSHKTIRSAFFGGLLMIFQIFALGVVPTYIVIAYRLPPLSAAIVTFEQMRLLMKGYSFIRENTSRILSFTPQKTNTVQVPKVSQYLYFLFAPTLIYRDDYPRNPTIRWSYVATMFAQVLASLFYLHYISEIYTYPAFRKYGREHFNVRGLVLCILNTMLPNLLSTLIFFFLFLHCWLNAFAEMLRFADRMFYKDWWNSTSYARYFRTWNVVVHEWLYYYAYRDVLWLFGKKFKAVAMLSVFTLSAVVHEYILAMSLGFFYPVLFFFYMGFGTLFNFILSDRRKGPIWNVILWLTLGLGTTMIHYLYSLEWNAHQHCPLKNPTFLDYVKPRSWTCNLKV</sequence>
<feature type="transmembrane region" description="Helical" evidence="20">
    <location>
        <begin position="469"/>
        <end position="489"/>
    </location>
</feature>
<comment type="catalytic activity">
    <reaction evidence="15">
        <text>(9Z)-hexadecenoyl-CoA + cholesterol = cholesteryl (9Z)-hexadecenoate + CoA</text>
        <dbReference type="Rhea" id="RHEA:64320"/>
        <dbReference type="ChEBI" id="CHEBI:16113"/>
        <dbReference type="ChEBI" id="CHEBI:57287"/>
        <dbReference type="ChEBI" id="CHEBI:61540"/>
        <dbReference type="ChEBI" id="CHEBI:84323"/>
    </reaction>
    <physiologicalReaction direction="left-to-right" evidence="15">
        <dbReference type="Rhea" id="RHEA:64321"/>
    </physiologicalReaction>
</comment>
<dbReference type="AlphaFoldDB" id="A0AA35P647"/>
<dbReference type="GO" id="GO:0000062">
    <property type="term" value="F:fatty-acyl-CoA binding"/>
    <property type="evidence" value="ECO:0007669"/>
    <property type="project" value="TreeGrafter"/>
</dbReference>
<evidence type="ECO:0000256" key="8">
    <source>
        <dbReference type="ARBA" id="ARBA00023136"/>
    </source>
</evidence>
<keyword evidence="8 17" id="KW-0472">Membrane</keyword>
<dbReference type="PIRSF" id="PIRSF000439">
    <property type="entry name" value="Oat_ACAT_DAG_ARE"/>
    <property type="match status" value="1"/>
</dbReference>
<evidence type="ECO:0000256" key="9">
    <source>
        <dbReference type="ARBA" id="ARBA00023157"/>
    </source>
</evidence>
<dbReference type="InterPro" id="IPR004299">
    <property type="entry name" value="MBOAT_fam"/>
</dbReference>
<keyword evidence="3" id="KW-0597">Phosphoprotein</keyword>
<evidence type="ECO:0000256" key="17">
    <source>
        <dbReference type="PIRNR" id="PIRNR000439"/>
    </source>
</evidence>
<comment type="catalytic activity">
    <reaction evidence="11">
        <text>cholesterol + hexadecanoyl-CoA = cholesteryl hexadecanoate + CoA</text>
        <dbReference type="Rhea" id="RHEA:42792"/>
        <dbReference type="ChEBI" id="CHEBI:3663"/>
        <dbReference type="ChEBI" id="CHEBI:16113"/>
        <dbReference type="ChEBI" id="CHEBI:57287"/>
        <dbReference type="ChEBI" id="CHEBI:57379"/>
    </reaction>
    <physiologicalReaction direction="left-to-right" evidence="11">
        <dbReference type="Rhea" id="RHEA:42793"/>
    </physiologicalReaction>
</comment>
<reference evidence="21" key="1">
    <citation type="submission" date="2022-12" db="EMBL/GenBank/DDBJ databases">
        <authorList>
            <person name="Alioto T."/>
            <person name="Alioto T."/>
            <person name="Gomez Garrido J."/>
        </authorList>
    </citation>
    <scope>NUCLEOTIDE SEQUENCE</scope>
</reference>
<keyword evidence="7 20" id="KW-1133">Transmembrane helix</keyword>
<dbReference type="GO" id="GO:0034736">
    <property type="term" value="F:cholesterol O-acyltransferase activity"/>
    <property type="evidence" value="ECO:0007669"/>
    <property type="project" value="TreeGrafter"/>
</dbReference>
<feature type="transmembrane region" description="Helical" evidence="20">
    <location>
        <begin position="220"/>
        <end position="243"/>
    </location>
</feature>
<feature type="region of interest" description="Disordered" evidence="19">
    <location>
        <begin position="1"/>
        <end position="39"/>
    </location>
</feature>
<feature type="active site" evidence="18">
    <location>
        <position position="459"/>
    </location>
</feature>
<comment type="similarity">
    <text evidence="2 17">Belongs to the membrane-bound acyltransferase family. Sterol o-acyltransferase subfamily.</text>
</comment>
<comment type="catalytic activity">
    <reaction evidence="14">
        <text>(7Z)-octadecenoyl-CoA + cholesterol = cholesteryl (7Z)-octadecenoate + CoA</text>
        <dbReference type="Rhea" id="RHEA:64328"/>
        <dbReference type="ChEBI" id="CHEBI:16113"/>
        <dbReference type="ChEBI" id="CHEBI:57287"/>
        <dbReference type="ChEBI" id="CHEBI:152049"/>
        <dbReference type="ChEBI" id="CHEBI:152050"/>
    </reaction>
    <physiologicalReaction direction="left-to-right" evidence="14">
        <dbReference type="Rhea" id="RHEA:64329"/>
    </physiologicalReaction>
</comment>
<evidence type="ECO:0000256" key="10">
    <source>
        <dbReference type="ARBA" id="ARBA00023315"/>
    </source>
</evidence>
<organism evidence="21 22">
    <name type="scientific">Podarcis lilfordi</name>
    <name type="common">Lilford's wall lizard</name>
    <dbReference type="NCBI Taxonomy" id="74358"/>
    <lineage>
        <taxon>Eukaryota</taxon>
        <taxon>Metazoa</taxon>
        <taxon>Chordata</taxon>
        <taxon>Craniata</taxon>
        <taxon>Vertebrata</taxon>
        <taxon>Euteleostomi</taxon>
        <taxon>Lepidosauria</taxon>
        <taxon>Squamata</taxon>
        <taxon>Bifurcata</taxon>
        <taxon>Unidentata</taxon>
        <taxon>Episquamata</taxon>
        <taxon>Laterata</taxon>
        <taxon>Lacertibaenia</taxon>
        <taxon>Lacertidae</taxon>
        <taxon>Podarcis</taxon>
    </lineage>
</organism>
<evidence type="ECO:0000256" key="16">
    <source>
        <dbReference type="ARBA" id="ARBA00048346"/>
    </source>
</evidence>
<evidence type="ECO:0000256" key="11">
    <source>
        <dbReference type="ARBA" id="ARBA00036161"/>
    </source>
</evidence>
<evidence type="ECO:0000313" key="22">
    <source>
        <dbReference type="Proteomes" id="UP001178461"/>
    </source>
</evidence>
<keyword evidence="5 20" id="KW-0812">Transmembrane</keyword>
<evidence type="ECO:0000256" key="1">
    <source>
        <dbReference type="ARBA" id="ARBA00004477"/>
    </source>
</evidence>
<evidence type="ECO:0000256" key="2">
    <source>
        <dbReference type="ARBA" id="ARBA00009010"/>
    </source>
</evidence>
<comment type="catalytic activity">
    <reaction evidence="13">
        <text>(9Z,12Z)-octadecadienoyl-CoA + cholesterol = cholesteryl (9Z,12Z)-octadecadienoate + CoA</text>
        <dbReference type="Rhea" id="RHEA:42796"/>
        <dbReference type="ChEBI" id="CHEBI:16113"/>
        <dbReference type="ChEBI" id="CHEBI:41509"/>
        <dbReference type="ChEBI" id="CHEBI:57287"/>
        <dbReference type="ChEBI" id="CHEBI:57383"/>
    </reaction>
    <physiologicalReaction direction="left-to-right" evidence="13">
        <dbReference type="Rhea" id="RHEA:42797"/>
    </physiologicalReaction>
</comment>
<evidence type="ECO:0000256" key="13">
    <source>
        <dbReference type="ARBA" id="ARBA00036867"/>
    </source>
</evidence>
<comment type="catalytic activity">
    <reaction evidence="12">
        <text>(11Z)-octadecenoyl-CoA + cholesterol = cholesteryl (11Z)-octadecenoate + CoA</text>
        <dbReference type="Rhea" id="RHEA:64324"/>
        <dbReference type="ChEBI" id="CHEBI:16113"/>
        <dbReference type="ChEBI" id="CHEBI:57287"/>
        <dbReference type="ChEBI" id="CHEBI:75121"/>
        <dbReference type="ChEBI" id="CHEBI:88768"/>
    </reaction>
    <physiologicalReaction direction="left-to-right" evidence="12">
        <dbReference type="Rhea" id="RHEA:64325"/>
    </physiologicalReaction>
</comment>
<evidence type="ECO:0000256" key="18">
    <source>
        <dbReference type="PIRSR" id="PIRSR000439-1"/>
    </source>
</evidence>
<gene>
    <name evidence="21" type="ORF">PODLI_1B022707</name>
</gene>
<evidence type="ECO:0000256" key="3">
    <source>
        <dbReference type="ARBA" id="ARBA00022553"/>
    </source>
</evidence>
<dbReference type="Proteomes" id="UP001178461">
    <property type="component" value="Chromosome 6"/>
</dbReference>
<evidence type="ECO:0000256" key="4">
    <source>
        <dbReference type="ARBA" id="ARBA00022679"/>
    </source>
</evidence>
<dbReference type="InterPro" id="IPR014371">
    <property type="entry name" value="Oat_ACAT_DAG_ARE"/>
</dbReference>
<evidence type="ECO:0000256" key="5">
    <source>
        <dbReference type="ARBA" id="ARBA00022692"/>
    </source>
</evidence>
<name>A0AA35P647_9SAUR</name>
<accession>A0AA35P647</accession>
<comment type="catalytic activity">
    <reaction evidence="16">
        <text>octadecanoyl-CoA + cholesterol = cholesteryl octadecanoate + CoA</text>
        <dbReference type="Rhea" id="RHEA:42812"/>
        <dbReference type="ChEBI" id="CHEBI:16113"/>
        <dbReference type="ChEBI" id="CHEBI:57287"/>
        <dbReference type="ChEBI" id="CHEBI:57394"/>
        <dbReference type="ChEBI" id="CHEBI:82750"/>
    </reaction>
    <physiologicalReaction direction="left-to-right" evidence="16">
        <dbReference type="Rhea" id="RHEA:42813"/>
    </physiologicalReaction>
</comment>
<feature type="transmembrane region" description="Helical" evidence="20">
    <location>
        <begin position="319"/>
        <end position="339"/>
    </location>
</feature>
<keyword evidence="9" id="KW-1015">Disulfide bond</keyword>
<feature type="transmembrane region" description="Helical" evidence="20">
    <location>
        <begin position="412"/>
        <end position="431"/>
    </location>
</feature>
<comment type="subcellular location">
    <subcellularLocation>
        <location evidence="1 17">Endoplasmic reticulum membrane</location>
        <topology evidence="1 17">Multi-pass membrane protein</topology>
    </subcellularLocation>
</comment>
<feature type="transmembrane region" description="Helical" evidence="20">
    <location>
        <begin position="360"/>
        <end position="392"/>
    </location>
</feature>
<dbReference type="GO" id="GO:0033344">
    <property type="term" value="P:cholesterol efflux"/>
    <property type="evidence" value="ECO:0007669"/>
    <property type="project" value="TreeGrafter"/>
</dbReference>
<dbReference type="GO" id="GO:0008203">
    <property type="term" value="P:cholesterol metabolic process"/>
    <property type="evidence" value="ECO:0007669"/>
    <property type="project" value="TreeGrafter"/>
</dbReference>
<evidence type="ECO:0000256" key="19">
    <source>
        <dbReference type="SAM" id="MobiDB-lite"/>
    </source>
</evidence>
<evidence type="ECO:0000256" key="6">
    <source>
        <dbReference type="ARBA" id="ARBA00022824"/>
    </source>
</evidence>
<feature type="transmembrane region" description="Helical" evidence="20">
    <location>
        <begin position="496"/>
        <end position="517"/>
    </location>
</feature>
<dbReference type="PANTHER" id="PTHR10408">
    <property type="entry name" value="STEROL O-ACYLTRANSFERASE"/>
    <property type="match status" value="1"/>
</dbReference>
<proteinExistence type="inferred from homology"/>
<dbReference type="Pfam" id="PF03062">
    <property type="entry name" value="MBOAT"/>
    <property type="match status" value="1"/>
</dbReference>